<organism evidence="2 3">
    <name type="scientific">Secundilactobacillus kimchicus JCM 15530</name>
    <dbReference type="NCBI Taxonomy" id="1302272"/>
    <lineage>
        <taxon>Bacteria</taxon>
        <taxon>Bacillati</taxon>
        <taxon>Bacillota</taxon>
        <taxon>Bacilli</taxon>
        <taxon>Lactobacillales</taxon>
        <taxon>Lactobacillaceae</taxon>
        <taxon>Secundilactobacillus</taxon>
    </lineage>
</organism>
<protein>
    <submittedName>
        <fullName evidence="2">Uncharacterized protein</fullName>
    </submittedName>
</protein>
<dbReference type="Proteomes" id="UP000050911">
    <property type="component" value="Unassembled WGS sequence"/>
</dbReference>
<keyword evidence="3" id="KW-1185">Reference proteome</keyword>
<comment type="caution">
    <text evidence="2">The sequence shown here is derived from an EMBL/GenBank/DDBJ whole genome shotgun (WGS) entry which is preliminary data.</text>
</comment>
<name>A0A0R1I0R1_9LACO</name>
<dbReference type="AlphaFoldDB" id="A0A0R1I0R1"/>
<reference evidence="2 3" key="1">
    <citation type="journal article" date="2015" name="Genome Announc.">
        <title>Expanding the biotechnology potential of lactobacilli through comparative genomics of 213 strains and associated genera.</title>
        <authorList>
            <person name="Sun Z."/>
            <person name="Harris H.M."/>
            <person name="McCann A."/>
            <person name="Guo C."/>
            <person name="Argimon S."/>
            <person name="Zhang W."/>
            <person name="Yang X."/>
            <person name="Jeffery I.B."/>
            <person name="Cooney J.C."/>
            <person name="Kagawa T.F."/>
            <person name="Liu W."/>
            <person name="Song Y."/>
            <person name="Salvetti E."/>
            <person name="Wrobel A."/>
            <person name="Rasinkangas P."/>
            <person name="Parkhill J."/>
            <person name="Rea M.C."/>
            <person name="O'Sullivan O."/>
            <person name="Ritari J."/>
            <person name="Douillard F.P."/>
            <person name="Paul Ross R."/>
            <person name="Yang R."/>
            <person name="Briner A.E."/>
            <person name="Felis G.E."/>
            <person name="de Vos W.M."/>
            <person name="Barrangou R."/>
            <person name="Klaenhammer T.R."/>
            <person name="Caufield P.W."/>
            <person name="Cui Y."/>
            <person name="Zhang H."/>
            <person name="O'Toole P.W."/>
        </authorList>
    </citation>
    <scope>NUCLEOTIDE SEQUENCE [LARGE SCALE GENOMIC DNA]</scope>
    <source>
        <strain evidence="2 3">JCM 15530</strain>
    </source>
</reference>
<dbReference type="EMBL" id="AZCX01000001">
    <property type="protein sequence ID" value="KRK49553.1"/>
    <property type="molecule type" value="Genomic_DNA"/>
</dbReference>
<keyword evidence="1" id="KW-1133">Transmembrane helix</keyword>
<feature type="transmembrane region" description="Helical" evidence="1">
    <location>
        <begin position="53"/>
        <end position="74"/>
    </location>
</feature>
<dbReference type="InterPro" id="IPR024515">
    <property type="entry name" value="DUF3397"/>
</dbReference>
<gene>
    <name evidence="2" type="ORF">FC96_GL000485</name>
</gene>
<keyword evidence="1" id="KW-0472">Membrane</keyword>
<dbReference type="Pfam" id="PF11877">
    <property type="entry name" value="DUF3397"/>
    <property type="match status" value="1"/>
</dbReference>
<feature type="transmembrane region" description="Helical" evidence="1">
    <location>
        <begin position="28"/>
        <end position="47"/>
    </location>
</feature>
<evidence type="ECO:0000256" key="1">
    <source>
        <dbReference type="SAM" id="Phobius"/>
    </source>
</evidence>
<proteinExistence type="predicted"/>
<feature type="transmembrane region" description="Helical" evidence="1">
    <location>
        <begin position="86"/>
        <end position="110"/>
    </location>
</feature>
<dbReference type="STRING" id="1302272.FC96_GL000485"/>
<keyword evidence="1" id="KW-0812">Transmembrane</keyword>
<sequence>MQLIVLVGAWVLVKLIQRVGRSPKLKKIRFRDGLPFFLAFFIWQLAHLWTFPWWAYLLMGWAILGIGVTCYLAAKRGEILWRKFLVLFLRLSGVYLFLGYIATILAMPWLK</sequence>
<evidence type="ECO:0000313" key="2">
    <source>
        <dbReference type="EMBL" id="KRK49553.1"/>
    </source>
</evidence>
<dbReference type="PATRIC" id="fig|1302272.5.peg.483"/>
<accession>A0A0R1I0R1</accession>
<evidence type="ECO:0000313" key="3">
    <source>
        <dbReference type="Proteomes" id="UP000050911"/>
    </source>
</evidence>